<evidence type="ECO:0000259" key="1">
    <source>
        <dbReference type="Pfam" id="PF17989"/>
    </source>
</evidence>
<dbReference type="Gene3D" id="3.30.420.40">
    <property type="match status" value="1"/>
</dbReference>
<dbReference type="EMBL" id="JAECVW010000006">
    <property type="protein sequence ID" value="MBH8595748.1"/>
    <property type="molecule type" value="Genomic_DNA"/>
</dbReference>
<accession>A0A8I1A7B2</accession>
<organism evidence="2 3">
    <name type="scientific">Thermoactinomyces intermedius</name>
    <dbReference type="NCBI Taxonomy" id="2024"/>
    <lineage>
        <taxon>Bacteria</taxon>
        <taxon>Bacillati</taxon>
        <taxon>Bacillota</taxon>
        <taxon>Bacilli</taxon>
        <taxon>Bacillales</taxon>
        <taxon>Thermoactinomycetaceae</taxon>
        <taxon>Thermoactinomyces</taxon>
    </lineage>
</organism>
<protein>
    <submittedName>
        <fullName evidence="2">ParM/StbA family protein</fullName>
    </submittedName>
</protein>
<evidence type="ECO:0000313" key="2">
    <source>
        <dbReference type="EMBL" id="MBH8595748.1"/>
    </source>
</evidence>
<dbReference type="InterPro" id="IPR040607">
    <property type="entry name" value="ALP_N"/>
</dbReference>
<dbReference type="InterPro" id="IPR043129">
    <property type="entry name" value="ATPase_NBD"/>
</dbReference>
<gene>
    <name evidence="2" type="ORF">I8U20_10440</name>
</gene>
<dbReference type="RefSeq" id="WP_138615171.1">
    <property type="nucleotide sequence ID" value="NZ_JACEIR010000006.1"/>
</dbReference>
<proteinExistence type="predicted"/>
<keyword evidence="3" id="KW-1185">Reference proteome</keyword>
<feature type="domain" description="Actin-like protein N-terminal" evidence="1">
    <location>
        <begin position="4"/>
        <end position="158"/>
    </location>
</feature>
<dbReference type="Pfam" id="PF17989">
    <property type="entry name" value="ALP_N"/>
    <property type="match status" value="1"/>
</dbReference>
<reference evidence="2 3" key="1">
    <citation type="submission" date="2020-12" db="EMBL/GenBank/DDBJ databases">
        <title>WGS of Thermoactinomyces spp.</title>
        <authorList>
            <person name="Cheng K."/>
        </authorList>
    </citation>
    <scope>NUCLEOTIDE SEQUENCE [LARGE SCALE GENOMIC DNA]</scope>
    <source>
        <strain evidence="3">CICC 10671\DSM 43846</strain>
    </source>
</reference>
<comment type="caution">
    <text evidence="2">The sequence shown here is derived from an EMBL/GenBank/DDBJ whole genome shotgun (WGS) entry which is preliminary data.</text>
</comment>
<dbReference type="SUPFAM" id="SSF53067">
    <property type="entry name" value="Actin-like ATPase domain"/>
    <property type="match status" value="1"/>
</dbReference>
<name>A0A8I1A7B2_THEIN</name>
<dbReference type="Proteomes" id="UP000633619">
    <property type="component" value="Unassembled WGS sequence"/>
</dbReference>
<evidence type="ECO:0000313" key="3">
    <source>
        <dbReference type="Proteomes" id="UP000633619"/>
    </source>
</evidence>
<dbReference type="CDD" id="cd10227">
    <property type="entry name" value="ASKHA_NBD_ParM-like"/>
    <property type="match status" value="1"/>
</dbReference>
<sequence>MLVAADVGRSQSRFIGKVNENKVFEAFPSLLRPYFKTEWDVLQTEKDTVIEYEGESFYIGEIVEYVKETGDSGRVFDPKKTGKNTLLFTLLGLYRLGAHEYDPVDLVIGTPLNRYNEDKDGLKKLLTNRHHIKVTTGNGTDHRVIDIKKCIVTVEGAGIFYSNVTDDLVRVIDLGAVTLNALTFRNKRFIPTESYTFNWGWDTLKPENRTHKYVAALIHDSLATKWAKDDKVMVGGGQAKGLAPAIQEYFPNAYSVPDPRNANVEGYFRIGKVIKW</sequence>
<dbReference type="AlphaFoldDB" id="A0A8I1A7B2"/>